<dbReference type="GO" id="GO:0052684">
    <property type="term" value="F:L-serine hydro-lyase (adding indole, L-tryptophan-forming) activity"/>
    <property type="evidence" value="ECO:0007669"/>
    <property type="project" value="TreeGrafter"/>
</dbReference>
<evidence type="ECO:0000313" key="13">
    <source>
        <dbReference type="EMBL" id="KAA8785057.1"/>
    </source>
</evidence>
<dbReference type="InterPro" id="IPR036052">
    <property type="entry name" value="TrpB-like_PALP_sf"/>
</dbReference>
<reference evidence="13 14" key="1">
    <citation type="journal article" date="2019" name="J. Ind. Microbiol. Biotechnol.">
        <title>Paenibacillus amylolyticus 27C64 has a diverse set of carbohydrate-active enzymes and complete pectin deconstruction system.</title>
        <authorList>
            <person name="Keggi C."/>
            <person name="Doran-Peterson J."/>
        </authorList>
    </citation>
    <scope>NUCLEOTIDE SEQUENCE [LARGE SCALE GENOMIC DNA]</scope>
    <source>
        <strain evidence="13 14">27C64</strain>
    </source>
</reference>
<comment type="similarity">
    <text evidence="3">Belongs to the TrpB family.</text>
</comment>
<evidence type="ECO:0000259" key="12">
    <source>
        <dbReference type="Pfam" id="PF00291"/>
    </source>
</evidence>
<keyword evidence="7" id="KW-0822">Tryptophan biosynthesis</keyword>
<dbReference type="InterPro" id="IPR023026">
    <property type="entry name" value="Trp_synth_beta/beta-like"/>
</dbReference>
<evidence type="ECO:0000313" key="14">
    <source>
        <dbReference type="Proteomes" id="UP000323664"/>
    </source>
</evidence>
<sequence>MITSYLNINSYFDYQLLEQSTKKSLTREEIIQLIPPSLAELELSKEKHIPIPEEVLNVYAQYRSTPLFRAVAFEQAIGTDCEIYIKDEGKTHSGNHKANSAYLIAYMCKRDGIKTITTETTGNWGTALAKAANHFGIEVLCFIDEESNRLRPDRVKIMEDAGAKTIVVPLDEEHQDLLTLSADAAITYTKTLSNSAYIFGSVYGYFVIPQTIIGLEAKEQLKQIDRYPDIVVGSCGGGANILGTASVFIADKLDGGKEVEIFSAEATSCPILTEGKWGHYSIDSQSYYPLIHTYGLDGLLNDGKYIGGLGSTIVAPAVSYFHSQNIIQAKTFTSEEAKQAASLFYQSEQKLVALETGYQLAGVIHKAKTNSNKVILVNISSGENDRKIYFS</sequence>
<proteinExistence type="inferred from homology"/>
<dbReference type="GO" id="GO:0004834">
    <property type="term" value="F:tryptophan synthase activity"/>
    <property type="evidence" value="ECO:0007669"/>
    <property type="project" value="UniProtKB-EC"/>
</dbReference>
<accession>A0A5M9WTR4</accession>
<protein>
    <recommendedName>
        <fullName evidence="5">tryptophan synthase</fullName>
        <ecNumber evidence="5">4.2.1.20</ecNumber>
    </recommendedName>
</protein>
<evidence type="ECO:0000256" key="11">
    <source>
        <dbReference type="ARBA" id="ARBA00049047"/>
    </source>
</evidence>
<evidence type="ECO:0000256" key="1">
    <source>
        <dbReference type="ARBA" id="ARBA00001933"/>
    </source>
</evidence>
<dbReference type="EC" id="4.2.1.20" evidence="5"/>
<feature type="domain" description="Tryptophan synthase beta chain-like PALP" evidence="12">
    <location>
        <begin position="61"/>
        <end position="380"/>
    </location>
</feature>
<dbReference type="Pfam" id="PF00291">
    <property type="entry name" value="PALP"/>
    <property type="match status" value="1"/>
</dbReference>
<dbReference type="Proteomes" id="UP000323664">
    <property type="component" value="Unassembled WGS sequence"/>
</dbReference>
<dbReference type="OrthoDB" id="9766131at2"/>
<dbReference type="InterPro" id="IPR001926">
    <property type="entry name" value="TrpB-like_PALP"/>
</dbReference>
<comment type="caution">
    <text evidence="13">The sequence shown here is derived from an EMBL/GenBank/DDBJ whole genome shotgun (WGS) entry which is preliminary data.</text>
</comment>
<dbReference type="PANTHER" id="PTHR48077">
    <property type="entry name" value="TRYPTOPHAN SYNTHASE-RELATED"/>
    <property type="match status" value="1"/>
</dbReference>
<dbReference type="Gene3D" id="3.40.50.1100">
    <property type="match status" value="2"/>
</dbReference>
<organism evidence="13 14">
    <name type="scientific">Paenibacillus amylolyticus</name>
    <dbReference type="NCBI Taxonomy" id="1451"/>
    <lineage>
        <taxon>Bacteria</taxon>
        <taxon>Bacillati</taxon>
        <taxon>Bacillota</taxon>
        <taxon>Bacilli</taxon>
        <taxon>Bacillales</taxon>
        <taxon>Paenibacillaceae</taxon>
        <taxon>Paenibacillus</taxon>
    </lineage>
</organism>
<evidence type="ECO:0000256" key="2">
    <source>
        <dbReference type="ARBA" id="ARBA00004733"/>
    </source>
</evidence>
<evidence type="ECO:0000256" key="10">
    <source>
        <dbReference type="ARBA" id="ARBA00023239"/>
    </source>
</evidence>
<dbReference type="AlphaFoldDB" id="A0A5M9WTR4"/>
<name>A0A5M9WTR4_PAEAM</name>
<keyword evidence="9" id="KW-0057">Aromatic amino acid biosynthesis</keyword>
<dbReference type="RefSeq" id="WP_123064858.1">
    <property type="nucleotide sequence ID" value="NZ_RIAS01000007.1"/>
</dbReference>
<keyword evidence="10" id="KW-0456">Lyase</keyword>
<keyword evidence="8" id="KW-0663">Pyridoxal phosphate</keyword>
<comment type="cofactor">
    <cofactor evidence="1">
        <name>pyridoxal 5'-phosphate</name>
        <dbReference type="ChEBI" id="CHEBI:597326"/>
    </cofactor>
</comment>
<comment type="pathway">
    <text evidence="2">Amino-acid biosynthesis; L-tryptophan biosynthesis; L-tryptophan from chorismate: step 5/5.</text>
</comment>
<evidence type="ECO:0000256" key="6">
    <source>
        <dbReference type="ARBA" id="ARBA00022605"/>
    </source>
</evidence>
<evidence type="ECO:0000256" key="3">
    <source>
        <dbReference type="ARBA" id="ARBA00009982"/>
    </source>
</evidence>
<evidence type="ECO:0000256" key="8">
    <source>
        <dbReference type="ARBA" id="ARBA00022898"/>
    </source>
</evidence>
<evidence type="ECO:0000256" key="5">
    <source>
        <dbReference type="ARBA" id="ARBA00012043"/>
    </source>
</evidence>
<dbReference type="SUPFAM" id="SSF53686">
    <property type="entry name" value="Tryptophan synthase beta subunit-like PLP-dependent enzymes"/>
    <property type="match status" value="1"/>
</dbReference>
<dbReference type="PANTHER" id="PTHR48077:SF6">
    <property type="entry name" value="TRYPTOPHAN SYNTHASE"/>
    <property type="match status" value="1"/>
</dbReference>
<evidence type="ECO:0000256" key="9">
    <source>
        <dbReference type="ARBA" id="ARBA00023141"/>
    </source>
</evidence>
<dbReference type="EMBL" id="RIAS01000007">
    <property type="protein sequence ID" value="KAA8785057.1"/>
    <property type="molecule type" value="Genomic_DNA"/>
</dbReference>
<evidence type="ECO:0000256" key="4">
    <source>
        <dbReference type="ARBA" id="ARBA00011270"/>
    </source>
</evidence>
<evidence type="ECO:0000256" key="7">
    <source>
        <dbReference type="ARBA" id="ARBA00022822"/>
    </source>
</evidence>
<dbReference type="GO" id="GO:0005737">
    <property type="term" value="C:cytoplasm"/>
    <property type="evidence" value="ECO:0007669"/>
    <property type="project" value="TreeGrafter"/>
</dbReference>
<gene>
    <name evidence="13" type="ORF">EC604_14530</name>
</gene>
<comment type="subunit">
    <text evidence="4">Tetramer of two alpha and two beta chains.</text>
</comment>
<keyword evidence="6" id="KW-0028">Amino-acid biosynthesis</keyword>
<comment type="catalytic activity">
    <reaction evidence="11">
        <text>(1S,2R)-1-C-(indol-3-yl)glycerol 3-phosphate + L-serine = D-glyceraldehyde 3-phosphate + L-tryptophan + H2O</text>
        <dbReference type="Rhea" id="RHEA:10532"/>
        <dbReference type="ChEBI" id="CHEBI:15377"/>
        <dbReference type="ChEBI" id="CHEBI:33384"/>
        <dbReference type="ChEBI" id="CHEBI:57912"/>
        <dbReference type="ChEBI" id="CHEBI:58866"/>
        <dbReference type="ChEBI" id="CHEBI:59776"/>
        <dbReference type="EC" id="4.2.1.20"/>
    </reaction>
</comment>